<evidence type="ECO:0000256" key="11">
    <source>
        <dbReference type="SAM" id="MobiDB-lite"/>
    </source>
</evidence>
<comment type="similarity">
    <text evidence="9">Belongs to the GSP H family.</text>
</comment>
<gene>
    <name evidence="14" type="ORF">ABSH63_04975</name>
</gene>
<comment type="subcellular location">
    <subcellularLocation>
        <location evidence="1">Cell inner membrane</location>
        <topology evidence="1">Single-pass membrane protein</topology>
    </subcellularLocation>
</comment>
<evidence type="ECO:0000256" key="2">
    <source>
        <dbReference type="ARBA" id="ARBA00021549"/>
    </source>
</evidence>
<sequence length="252" mass="25712">MQQCGIDSGRGRHERMGNDASGRPTVSTTPHGAIDRHAKTVRPGTPPSRALAWWASGMCSSGAFGRRHASGLTLVELIIGLAVAGILLAVAVPSFRQTMVSNRLSTAANALVESLNQARLEAIRRNATTQFCSSSGSQNGTGALATACGSAGGASYVLNADGSTTLLRAAPALPPNIALGSVTALRYGGQGLARTPGGNVPYTGLVADLSSTAISRDNRRCIYLTTGSALSTCAITSSSGCPSNEPPTCRAR</sequence>
<dbReference type="Pfam" id="PF07963">
    <property type="entry name" value="N_methyl"/>
    <property type="match status" value="1"/>
</dbReference>
<dbReference type="SUPFAM" id="SSF54523">
    <property type="entry name" value="Pili subunits"/>
    <property type="match status" value="1"/>
</dbReference>
<keyword evidence="7 12" id="KW-1133">Transmembrane helix</keyword>
<keyword evidence="8 12" id="KW-0472">Membrane</keyword>
<dbReference type="Pfam" id="PF12019">
    <property type="entry name" value="GspH"/>
    <property type="match status" value="1"/>
</dbReference>
<dbReference type="PROSITE" id="PS00409">
    <property type="entry name" value="PROKAR_NTER_METHYL"/>
    <property type="match status" value="1"/>
</dbReference>
<evidence type="ECO:0000256" key="9">
    <source>
        <dbReference type="ARBA" id="ARBA00025772"/>
    </source>
</evidence>
<accession>A0ABV2A884</accession>
<dbReference type="Gene3D" id="3.55.40.10">
    <property type="entry name" value="minor pseudopilin epsh domain"/>
    <property type="match status" value="1"/>
</dbReference>
<keyword evidence="6 12" id="KW-0812">Transmembrane</keyword>
<feature type="domain" description="General secretion pathway GspH" evidence="13">
    <location>
        <begin position="107"/>
        <end position="203"/>
    </location>
</feature>
<feature type="transmembrane region" description="Helical" evidence="12">
    <location>
        <begin position="74"/>
        <end position="95"/>
    </location>
</feature>
<name>A0ABV2A884_9GAMM</name>
<evidence type="ECO:0000256" key="5">
    <source>
        <dbReference type="ARBA" id="ARBA00022519"/>
    </source>
</evidence>
<dbReference type="RefSeq" id="WP_352887954.1">
    <property type="nucleotide sequence ID" value="NZ_JBEPIJ010000004.1"/>
</dbReference>
<dbReference type="InterPro" id="IPR022346">
    <property type="entry name" value="T2SS_GspH"/>
</dbReference>
<evidence type="ECO:0000256" key="10">
    <source>
        <dbReference type="ARBA" id="ARBA00030775"/>
    </source>
</evidence>
<dbReference type="NCBIfam" id="TIGR02532">
    <property type="entry name" value="IV_pilin_GFxxxE"/>
    <property type="match status" value="1"/>
</dbReference>
<organism evidence="14 15">
    <name type="scientific">Sinimarinibacterium thermocellulolyticum</name>
    <dbReference type="NCBI Taxonomy" id="3170016"/>
    <lineage>
        <taxon>Bacteria</taxon>
        <taxon>Pseudomonadati</taxon>
        <taxon>Pseudomonadota</taxon>
        <taxon>Gammaproteobacteria</taxon>
        <taxon>Nevskiales</taxon>
        <taxon>Nevskiaceae</taxon>
        <taxon>Sinimarinibacterium</taxon>
    </lineage>
</organism>
<reference evidence="14 15" key="1">
    <citation type="submission" date="2024-06" db="EMBL/GenBank/DDBJ databases">
        <authorList>
            <person name="Li Z."/>
            <person name="Jiang Y."/>
        </authorList>
    </citation>
    <scope>NUCLEOTIDE SEQUENCE [LARGE SCALE GENOMIC DNA]</scope>
    <source>
        <strain evidence="14 15">HSW-8</strain>
    </source>
</reference>
<feature type="region of interest" description="Disordered" evidence="11">
    <location>
        <begin position="1"/>
        <end position="46"/>
    </location>
</feature>
<evidence type="ECO:0000313" key="15">
    <source>
        <dbReference type="Proteomes" id="UP001465331"/>
    </source>
</evidence>
<dbReference type="Proteomes" id="UP001465331">
    <property type="component" value="Unassembled WGS sequence"/>
</dbReference>
<proteinExistence type="inferred from homology"/>
<evidence type="ECO:0000256" key="3">
    <source>
        <dbReference type="ARBA" id="ARBA00022475"/>
    </source>
</evidence>
<dbReference type="InterPro" id="IPR045584">
    <property type="entry name" value="Pilin-like"/>
</dbReference>
<evidence type="ECO:0000259" key="13">
    <source>
        <dbReference type="Pfam" id="PF12019"/>
    </source>
</evidence>
<dbReference type="EMBL" id="JBEPIJ010000004">
    <property type="protein sequence ID" value="MES0873364.1"/>
    <property type="molecule type" value="Genomic_DNA"/>
</dbReference>
<evidence type="ECO:0000256" key="7">
    <source>
        <dbReference type="ARBA" id="ARBA00022989"/>
    </source>
</evidence>
<keyword evidence="3" id="KW-1003">Cell membrane</keyword>
<dbReference type="InterPro" id="IPR012902">
    <property type="entry name" value="N_methyl_site"/>
</dbReference>
<comment type="caution">
    <text evidence="14">The sequence shown here is derived from an EMBL/GenBank/DDBJ whole genome shotgun (WGS) entry which is preliminary data.</text>
</comment>
<evidence type="ECO:0000256" key="4">
    <source>
        <dbReference type="ARBA" id="ARBA00022481"/>
    </source>
</evidence>
<evidence type="ECO:0000256" key="1">
    <source>
        <dbReference type="ARBA" id="ARBA00004377"/>
    </source>
</evidence>
<protein>
    <recommendedName>
        <fullName evidence="2">Type II secretion system protein H</fullName>
    </recommendedName>
    <alternativeName>
        <fullName evidence="10">General secretion pathway protein H</fullName>
    </alternativeName>
</protein>
<keyword evidence="5" id="KW-0997">Cell inner membrane</keyword>
<evidence type="ECO:0000256" key="8">
    <source>
        <dbReference type="ARBA" id="ARBA00023136"/>
    </source>
</evidence>
<keyword evidence="15" id="KW-1185">Reference proteome</keyword>
<evidence type="ECO:0000256" key="6">
    <source>
        <dbReference type="ARBA" id="ARBA00022692"/>
    </source>
</evidence>
<evidence type="ECO:0000256" key="12">
    <source>
        <dbReference type="SAM" id="Phobius"/>
    </source>
</evidence>
<evidence type="ECO:0000313" key="14">
    <source>
        <dbReference type="EMBL" id="MES0873364.1"/>
    </source>
</evidence>
<keyword evidence="4" id="KW-0488">Methylation</keyword>